<organism evidence="1 2">
    <name type="scientific">Haloferax volcanii (strain ATCC 29605 / DSM 3757 / JCM 8879 / NBRC 14742 / NCIMB 2012 / VKM B-1768 / DS2)</name>
    <name type="common">Halobacterium volcanii</name>
    <dbReference type="NCBI Taxonomy" id="309800"/>
    <lineage>
        <taxon>Archaea</taxon>
        <taxon>Methanobacteriati</taxon>
        <taxon>Methanobacteriota</taxon>
        <taxon>Stenosarchaea group</taxon>
        <taxon>Halobacteria</taxon>
        <taxon>Halobacteriales</taxon>
        <taxon>Haloferacaceae</taxon>
        <taxon>Haloferax</taxon>
    </lineage>
</organism>
<name>A0A384L2E5_HALVD</name>
<dbReference type="EMBL" id="AOHU01000108">
    <property type="protein sequence ID" value="ELY23366.1"/>
    <property type="molecule type" value="Genomic_DNA"/>
</dbReference>
<gene>
    <name evidence="1" type="ORF">C498_19559</name>
</gene>
<proteinExistence type="predicted"/>
<evidence type="ECO:0008006" key="3">
    <source>
        <dbReference type="Google" id="ProtNLM"/>
    </source>
</evidence>
<dbReference type="AlphaFoldDB" id="A0A384L2E5"/>
<evidence type="ECO:0000313" key="2">
    <source>
        <dbReference type="Proteomes" id="UP000011532"/>
    </source>
</evidence>
<reference evidence="2" key="1">
    <citation type="submission" date="2012-11" db="EMBL/GenBank/DDBJ databases">
        <authorList>
            <person name="Becker E.A."/>
            <person name="Seitzer P."/>
            <person name="Tritt A."/>
            <person name="Larsen D."/>
            <person name="Yao A."/>
            <person name="Wu D."/>
            <person name="Darling A."/>
            <person name="Eisen J.A."/>
            <person name="Facciotti M.T."/>
        </authorList>
    </citation>
    <scope>NUCLEOTIDE SEQUENCE [LARGE SCALE GENOMIC DNA]</scope>
    <source>
        <strain evidence="2">ATCC 29605 / DSM 3757 / JCM 8879 / NBRC 14742 / NCIMB 2012 / VKM B-1768 / DS2</strain>
    </source>
</reference>
<accession>A0A384L2E5</accession>
<evidence type="ECO:0000313" key="1">
    <source>
        <dbReference type="EMBL" id="ELY23366.1"/>
    </source>
</evidence>
<comment type="caution">
    <text evidence="1">The sequence shown here is derived from an EMBL/GenBank/DDBJ whole genome shotgun (WGS) entry which is preliminary data.</text>
</comment>
<sequence length="58" mass="6916">MQMTYYPTCAVCRMEVDPSEDYVSVEAEYRFTADRNDVDDYYLHWRCAMSVFDGWGEP</sequence>
<protein>
    <recommendedName>
        <fullName evidence="3">Small CPxCG-related zinc finger protein</fullName>
    </recommendedName>
</protein>
<reference evidence="1 2" key="2">
    <citation type="journal article" date="2014" name="PLoS Genet.">
        <title>Phylogenetically driven sequencing of extremely halophilic archaea reveals strategies for static and dynamic osmo-response.</title>
        <authorList>
            <person name="Becker E.A."/>
            <person name="Seitzer P.M."/>
            <person name="Tritt A."/>
            <person name="Larsen D."/>
            <person name="Krusor M."/>
            <person name="Yao A.I."/>
            <person name="Wu D."/>
            <person name="Madern D."/>
            <person name="Eisen J.A."/>
            <person name="Darling A.E."/>
            <person name="Facciotti M.T."/>
        </authorList>
    </citation>
    <scope>NUCLEOTIDE SEQUENCE [LARGE SCALE GENOMIC DNA]</scope>
    <source>
        <strain evidence="2">ATCC 29605 / DSM 3757 / JCM 8879 / NBRC 14742 / NCIMB 2012 / VKM B-1768 / DS2</strain>
    </source>
</reference>
<dbReference type="Proteomes" id="UP000011532">
    <property type="component" value="Unassembled WGS sequence"/>
</dbReference>